<evidence type="ECO:0000313" key="3">
    <source>
        <dbReference type="Proteomes" id="UP000229112"/>
    </source>
</evidence>
<dbReference type="SUPFAM" id="SSF55608">
    <property type="entry name" value="Homing endonucleases"/>
    <property type="match status" value="2"/>
</dbReference>
<organism evidence="2 3">
    <name type="scientific">Candidatus Harrisonbacteria bacterium CG10_big_fil_rev_8_21_14_0_10_38_8</name>
    <dbReference type="NCBI Taxonomy" id="1974582"/>
    <lineage>
        <taxon>Bacteria</taxon>
        <taxon>Candidatus Harrisoniibacteriota</taxon>
    </lineage>
</organism>
<dbReference type="GO" id="GO:0016539">
    <property type="term" value="P:intein-mediated protein splicing"/>
    <property type="evidence" value="ECO:0007669"/>
    <property type="project" value="InterPro"/>
</dbReference>
<dbReference type="PROSITE" id="PS50819">
    <property type="entry name" value="INTEIN_ENDONUCLEASE"/>
    <property type="match status" value="1"/>
</dbReference>
<sequence length="225" mass="25986">MPISRNVNLDFFKVWSHEMAYVLGFFAADGNMMKSKRGNHYISFYSTDHHIIKDIRERLGSNHKIGVRVSANLKWRDMYNLQIGSKEMFNDLLVLGMTPNKSKTLKFPCIPELYFNDFLRGYFDGDGHVSWGIYPRKNRPTLQKALIVGFTSGSYEFLADLHIALKNKDIVNKGSLFTKKSSYSCLQFSKSDSLSIYDCLYKTPSSGLYLPRKKKVFDQFISLRV</sequence>
<evidence type="ECO:0000259" key="1">
    <source>
        <dbReference type="PROSITE" id="PS50819"/>
    </source>
</evidence>
<dbReference type="Gene3D" id="3.10.28.10">
    <property type="entry name" value="Homing endonucleases"/>
    <property type="match status" value="1"/>
</dbReference>
<dbReference type="Pfam" id="PF14528">
    <property type="entry name" value="LAGLIDADG_3"/>
    <property type="match status" value="2"/>
</dbReference>
<dbReference type="InterPro" id="IPR004860">
    <property type="entry name" value="LAGLIDADG_dom"/>
</dbReference>
<dbReference type="InterPro" id="IPR006142">
    <property type="entry name" value="INTEIN"/>
</dbReference>
<proteinExistence type="predicted"/>
<gene>
    <name evidence="2" type="ORF">COU06_00380</name>
</gene>
<reference evidence="3" key="1">
    <citation type="submission" date="2017-09" db="EMBL/GenBank/DDBJ databases">
        <title>Depth-based differentiation of microbial function through sediment-hosted aquifers and enrichment of novel symbionts in the deep terrestrial subsurface.</title>
        <authorList>
            <person name="Probst A.J."/>
            <person name="Ladd B."/>
            <person name="Jarett J.K."/>
            <person name="Geller-Mcgrath D.E."/>
            <person name="Sieber C.M.K."/>
            <person name="Emerson J.B."/>
            <person name="Anantharaman K."/>
            <person name="Thomas B.C."/>
            <person name="Malmstrom R."/>
            <person name="Stieglmeier M."/>
            <person name="Klingl A."/>
            <person name="Woyke T."/>
            <person name="Ryan C.M."/>
            <person name="Banfield J.F."/>
        </authorList>
    </citation>
    <scope>NUCLEOTIDE SEQUENCE [LARGE SCALE GENOMIC DNA]</scope>
</reference>
<protein>
    <recommendedName>
        <fullName evidence="1">DOD-type homing endonuclease domain-containing protein</fullName>
    </recommendedName>
</protein>
<feature type="domain" description="DOD-type homing endonuclease" evidence="1">
    <location>
        <begin position="22"/>
        <end position="170"/>
    </location>
</feature>
<accession>A0A2M6WKL2</accession>
<comment type="caution">
    <text evidence="2">The sequence shown here is derived from an EMBL/GenBank/DDBJ whole genome shotgun (WGS) entry which is preliminary data.</text>
</comment>
<dbReference type="InterPro" id="IPR004042">
    <property type="entry name" value="Intein_endonuc_central"/>
</dbReference>
<dbReference type="EMBL" id="PFAY01000003">
    <property type="protein sequence ID" value="PIT93320.1"/>
    <property type="molecule type" value="Genomic_DNA"/>
</dbReference>
<dbReference type="InterPro" id="IPR027434">
    <property type="entry name" value="Homing_endonucl"/>
</dbReference>
<dbReference type="GO" id="GO:0004519">
    <property type="term" value="F:endonuclease activity"/>
    <property type="evidence" value="ECO:0007669"/>
    <property type="project" value="InterPro"/>
</dbReference>
<dbReference type="PRINTS" id="PR00379">
    <property type="entry name" value="INTEIN"/>
</dbReference>
<dbReference type="Proteomes" id="UP000229112">
    <property type="component" value="Unassembled WGS sequence"/>
</dbReference>
<name>A0A2M6WKL2_9BACT</name>
<dbReference type="AlphaFoldDB" id="A0A2M6WKL2"/>
<evidence type="ECO:0000313" key="2">
    <source>
        <dbReference type="EMBL" id="PIT93320.1"/>
    </source>
</evidence>